<dbReference type="Pfam" id="PF22698">
    <property type="entry name" value="Semialdhyde_dhC_1"/>
    <property type="match status" value="1"/>
</dbReference>
<evidence type="ECO:0000256" key="6">
    <source>
        <dbReference type="PROSITE-ProRule" id="PRU10010"/>
    </source>
</evidence>
<dbReference type="Gene3D" id="3.40.630.30">
    <property type="match status" value="1"/>
</dbReference>
<dbReference type="HAMAP" id="MF_00150">
    <property type="entry name" value="ArgC_type1"/>
    <property type="match status" value="1"/>
</dbReference>
<organism evidence="9 10">
    <name type="scientific">Olpidium bornovanus</name>
    <dbReference type="NCBI Taxonomy" id="278681"/>
    <lineage>
        <taxon>Eukaryota</taxon>
        <taxon>Fungi</taxon>
        <taxon>Fungi incertae sedis</taxon>
        <taxon>Olpidiomycota</taxon>
        <taxon>Olpidiomycotina</taxon>
        <taxon>Olpidiomycetes</taxon>
        <taxon>Olpidiales</taxon>
        <taxon>Olpidiaceae</taxon>
        <taxon>Olpidium</taxon>
    </lineage>
</organism>
<dbReference type="PROSITE" id="PS51731">
    <property type="entry name" value="GNAT_NAGS"/>
    <property type="match status" value="1"/>
</dbReference>
<evidence type="ECO:0000259" key="8">
    <source>
        <dbReference type="PROSITE" id="PS51731"/>
    </source>
</evidence>
<keyword evidence="10" id="KW-1185">Reference proteome</keyword>
<evidence type="ECO:0000256" key="3">
    <source>
        <dbReference type="ARBA" id="ARBA00022605"/>
    </source>
</evidence>
<dbReference type="UniPathway" id="UPA00068">
    <property type="reaction ID" value="UER00108"/>
</dbReference>
<keyword evidence="4" id="KW-0521">NADP</keyword>
<dbReference type="GO" id="GO:0006526">
    <property type="term" value="P:L-arginine biosynthetic process"/>
    <property type="evidence" value="ECO:0007669"/>
    <property type="project" value="UniProtKB-UniPathway"/>
</dbReference>
<dbReference type="AlphaFoldDB" id="A0A8H8DIE7"/>
<dbReference type="Proteomes" id="UP000673691">
    <property type="component" value="Unassembled WGS sequence"/>
</dbReference>
<dbReference type="EMBL" id="JAEFCI010006861">
    <property type="protein sequence ID" value="KAG5459426.1"/>
    <property type="molecule type" value="Genomic_DNA"/>
</dbReference>
<accession>A0A8H8DIE7</accession>
<dbReference type="SUPFAM" id="SSF55347">
    <property type="entry name" value="Glyceraldehyde-3-phosphate dehydrogenase-like, C-terminal domain"/>
    <property type="match status" value="1"/>
</dbReference>
<keyword evidence="7" id="KW-0472">Membrane</keyword>
<protein>
    <submittedName>
        <fullName evidence="9">Arg-6</fullName>
    </submittedName>
</protein>
<evidence type="ECO:0000256" key="7">
    <source>
        <dbReference type="SAM" id="Phobius"/>
    </source>
</evidence>
<feature type="transmembrane region" description="Helical" evidence="7">
    <location>
        <begin position="614"/>
        <end position="640"/>
    </location>
</feature>
<dbReference type="SUPFAM" id="SSF51735">
    <property type="entry name" value="NAD(P)-binding Rossmann-fold domains"/>
    <property type="match status" value="1"/>
</dbReference>
<evidence type="ECO:0000313" key="10">
    <source>
        <dbReference type="Proteomes" id="UP000673691"/>
    </source>
</evidence>
<dbReference type="FunFam" id="3.40.630.30:FF:000029">
    <property type="entry name" value="Bifunctional acetylglutamate kinase/N-acetyl-gamma-glutamyl-phosphate reductase"/>
    <property type="match status" value="1"/>
</dbReference>
<evidence type="ECO:0000256" key="1">
    <source>
        <dbReference type="ARBA" id="ARBA00004862"/>
    </source>
</evidence>
<reference evidence="9 10" key="1">
    <citation type="journal article" name="Sci. Rep.">
        <title>Genome-scale phylogenetic analyses confirm Olpidium as the closest living zoosporic fungus to the non-flagellated, terrestrial fungi.</title>
        <authorList>
            <person name="Chang Y."/>
            <person name="Rochon D."/>
            <person name="Sekimoto S."/>
            <person name="Wang Y."/>
            <person name="Chovatia M."/>
            <person name="Sandor L."/>
            <person name="Salamov A."/>
            <person name="Grigoriev I.V."/>
            <person name="Stajich J.E."/>
            <person name="Spatafora J.W."/>
        </authorList>
    </citation>
    <scope>NUCLEOTIDE SEQUENCE [LARGE SCALE GENOMIC DNA]</scope>
    <source>
        <strain evidence="9">S191</strain>
    </source>
</reference>
<keyword evidence="3" id="KW-0028">Amino-acid biosynthesis</keyword>
<dbReference type="Pfam" id="PF01118">
    <property type="entry name" value="Semialdhyde_dh"/>
    <property type="match status" value="1"/>
</dbReference>
<dbReference type="OrthoDB" id="438291at2759"/>
<dbReference type="PROSITE" id="PS01224">
    <property type="entry name" value="ARGC"/>
    <property type="match status" value="1"/>
</dbReference>
<dbReference type="InterPro" id="IPR058924">
    <property type="entry name" value="AGPR_dimerisation_dom"/>
</dbReference>
<dbReference type="SMART" id="SM00859">
    <property type="entry name" value="Semialdhyde_dh"/>
    <property type="match status" value="1"/>
</dbReference>
<dbReference type="PANTHER" id="PTHR32338:SF10">
    <property type="entry name" value="N-ACETYL-GAMMA-GLUTAMYL-PHOSPHATE REDUCTASE, CHLOROPLASTIC-RELATED"/>
    <property type="match status" value="1"/>
</dbReference>
<name>A0A8H8DIE7_9FUNG</name>
<dbReference type="InterPro" id="IPR000706">
    <property type="entry name" value="AGPR_type-1"/>
</dbReference>
<comment type="pathway">
    <text evidence="1">Amino-acid biosynthesis; L-arginine biosynthesis; N(2)-acetyl-L-ornithine from L-glutamate: step 3/4.</text>
</comment>
<dbReference type="InterPro" id="IPR023013">
    <property type="entry name" value="AGPR_AS"/>
</dbReference>
<dbReference type="Gene3D" id="3.40.50.720">
    <property type="entry name" value="NAD(P)-binding Rossmann-like Domain"/>
    <property type="match status" value="1"/>
</dbReference>
<gene>
    <name evidence="9" type="ORF">BJ554DRAFT_172</name>
</gene>
<dbReference type="PANTHER" id="PTHR32338">
    <property type="entry name" value="N-ACETYL-GAMMA-GLUTAMYL-PHOSPHATE REDUCTASE, CHLOROPLASTIC-RELATED-RELATED"/>
    <property type="match status" value="1"/>
</dbReference>
<dbReference type="GO" id="GO:0003942">
    <property type="term" value="F:N-acetyl-gamma-glutamyl-phosphate reductase activity"/>
    <property type="evidence" value="ECO:0007669"/>
    <property type="project" value="InterPro"/>
</dbReference>
<keyword evidence="7" id="KW-1133">Transmembrane helix</keyword>
<dbReference type="InterPro" id="IPR000534">
    <property type="entry name" value="Semialdehyde_DH_NAD-bd"/>
</dbReference>
<dbReference type="Gene3D" id="3.30.360.10">
    <property type="entry name" value="Dihydrodipicolinate Reductase, domain 2"/>
    <property type="match status" value="1"/>
</dbReference>
<keyword evidence="5" id="KW-0560">Oxidoreductase</keyword>
<evidence type="ECO:0000256" key="5">
    <source>
        <dbReference type="ARBA" id="ARBA00023002"/>
    </source>
</evidence>
<feature type="domain" description="N-acetyltransferase" evidence="8">
    <location>
        <begin position="1"/>
        <end position="150"/>
    </location>
</feature>
<feature type="active site" evidence="6">
    <location>
        <position position="391"/>
    </location>
</feature>
<dbReference type="InterPro" id="IPR036291">
    <property type="entry name" value="NAD(P)-bd_dom_sf"/>
</dbReference>
<dbReference type="GO" id="GO:0070401">
    <property type="term" value="F:NADP+ binding"/>
    <property type="evidence" value="ECO:0007669"/>
    <property type="project" value="InterPro"/>
</dbReference>
<sequence length="641" mass="69805">MRKLLEKKDPDVKTGKISVANYFQLLFQEGDNVKVYMDEPHQVVAVVFGKTDCAADDGGKGSVPTLDKFVATRTAVLNNVMDDVWERITKDYPSLAWRVPRDDPNKVWHFDKADGSYSAGPYTLFWYGIDDINDVKNLIGAFAANETRLQGTATSGARSPPNAVRPALRSAVGSVREYSTSTKSLPLRRSVLATSARRHSPPGLSTTRRAAGLLCDRARWSSKRGFASSPSVRATPARVGLIGARGYTGQELVSLIDRHPDLELAHVSSREKQGQRLEGYAKSALTYSNIKPEEIGEIDDVDCWVMALPNGLCAPYVHNIVNKARAPAAGRPSVGDKGDGGERHPLIVDLSADHRFADKGPEGAEWVYGLPELYSVRERLRGALLVSNPGCYATAAQLAINPLLPFLNPQDLPTVVGISGYSGAGTTPSPKNDPANLRDNLIPYSLTDHIHEKEISHHSGLRDGRPWTSGGGPAAPRGGGSFIPMVAPYFRGIQLVANIPLKRPASSREIRDLYARQYAGENLVRVLEDAGAVPQVARIAGKHHVEIGGFQVHSSGSRVVVVATIDNLLKGAATQAVQVREGARSAARKKTRPFRFLAPPFSLRFALPPSSFCFFSLFCTLLLVSAFSLLSLFFFFFFFFL</sequence>
<keyword evidence="7" id="KW-0812">Transmembrane</keyword>
<dbReference type="CDD" id="cd23936">
    <property type="entry name" value="AGPR_C_ARG5_6_like"/>
    <property type="match status" value="1"/>
</dbReference>
<dbReference type="Pfam" id="PF04768">
    <property type="entry name" value="NAT"/>
    <property type="match status" value="1"/>
</dbReference>
<dbReference type="InterPro" id="IPR006855">
    <property type="entry name" value="Vertebrate-like_GNAT_dom"/>
</dbReference>
<dbReference type="GO" id="GO:0051287">
    <property type="term" value="F:NAD binding"/>
    <property type="evidence" value="ECO:0007669"/>
    <property type="project" value="InterPro"/>
</dbReference>
<evidence type="ECO:0000313" key="9">
    <source>
        <dbReference type="EMBL" id="KAG5459426.1"/>
    </source>
</evidence>
<dbReference type="CDD" id="cd24149">
    <property type="entry name" value="AGPR_N_ARG5_6_like"/>
    <property type="match status" value="1"/>
</dbReference>
<keyword evidence="2" id="KW-0055">Arginine biosynthesis</keyword>
<evidence type="ECO:0000256" key="4">
    <source>
        <dbReference type="ARBA" id="ARBA00022857"/>
    </source>
</evidence>
<dbReference type="InterPro" id="IPR050085">
    <property type="entry name" value="AGPR"/>
</dbReference>
<comment type="caution">
    <text evidence="9">The sequence shown here is derived from an EMBL/GenBank/DDBJ whole genome shotgun (WGS) entry which is preliminary data.</text>
</comment>
<evidence type="ECO:0000256" key="2">
    <source>
        <dbReference type="ARBA" id="ARBA00022571"/>
    </source>
</evidence>
<proteinExistence type="inferred from homology"/>